<keyword evidence="4" id="KW-1185">Reference proteome</keyword>
<dbReference type="PROSITE" id="PS50097">
    <property type="entry name" value="BTB"/>
    <property type="match status" value="1"/>
</dbReference>
<dbReference type="InterPro" id="IPR045068">
    <property type="entry name" value="BACURD1-3"/>
</dbReference>
<name>A0A0N5CXT4_THECL</name>
<evidence type="ECO:0000313" key="5">
    <source>
        <dbReference type="WBParaSite" id="TCLT_0000522701-mRNA-1"/>
    </source>
</evidence>
<dbReference type="STRING" id="103827.A0A0N5CXT4"/>
<dbReference type="AlphaFoldDB" id="A0A0N5CXT4"/>
<accession>A0A0N5CXT4</accession>
<dbReference type="InterPro" id="IPR011333">
    <property type="entry name" value="SKP1/BTB/POZ_sf"/>
</dbReference>
<reference evidence="3 4" key="2">
    <citation type="submission" date="2018-11" db="EMBL/GenBank/DDBJ databases">
        <authorList>
            <consortium name="Pathogen Informatics"/>
        </authorList>
    </citation>
    <scope>NUCLEOTIDE SEQUENCE [LARGE SCALE GENOMIC DNA]</scope>
</reference>
<feature type="domain" description="CRIB" evidence="2">
    <location>
        <begin position="181"/>
        <end position="194"/>
    </location>
</feature>
<dbReference type="WBParaSite" id="TCLT_0000522701-mRNA-1">
    <property type="protein sequence ID" value="TCLT_0000522701-mRNA-1"/>
    <property type="gene ID" value="TCLT_0000522701"/>
</dbReference>
<protein>
    <submittedName>
        <fullName evidence="5">CRIB domain-containing protein</fullName>
    </submittedName>
</protein>
<gene>
    <name evidence="3" type="ORF">TCLT_LOCUS5216</name>
</gene>
<dbReference type="EMBL" id="UYYF01004326">
    <property type="protein sequence ID" value="VDN02430.1"/>
    <property type="molecule type" value="Genomic_DNA"/>
</dbReference>
<dbReference type="PANTHER" id="PTHR11145:SF8">
    <property type="entry name" value="RE57120P"/>
    <property type="match status" value="1"/>
</dbReference>
<evidence type="ECO:0000259" key="2">
    <source>
        <dbReference type="PROSITE" id="PS50108"/>
    </source>
</evidence>
<organism evidence="5">
    <name type="scientific">Thelazia callipaeda</name>
    <name type="common">Oriental eyeworm</name>
    <name type="synonym">Parasitic nematode</name>
    <dbReference type="NCBI Taxonomy" id="103827"/>
    <lineage>
        <taxon>Eukaryota</taxon>
        <taxon>Metazoa</taxon>
        <taxon>Ecdysozoa</taxon>
        <taxon>Nematoda</taxon>
        <taxon>Chromadorea</taxon>
        <taxon>Rhabditida</taxon>
        <taxon>Spirurina</taxon>
        <taxon>Spiruromorpha</taxon>
        <taxon>Thelazioidea</taxon>
        <taxon>Thelaziidae</taxon>
        <taxon>Thelazia</taxon>
    </lineage>
</organism>
<evidence type="ECO:0000313" key="4">
    <source>
        <dbReference type="Proteomes" id="UP000276776"/>
    </source>
</evidence>
<dbReference type="PROSITE" id="PS50108">
    <property type="entry name" value="CRIB"/>
    <property type="match status" value="1"/>
</dbReference>
<evidence type="ECO:0000259" key="1">
    <source>
        <dbReference type="PROSITE" id="PS50097"/>
    </source>
</evidence>
<dbReference type="Gene3D" id="3.30.710.10">
    <property type="entry name" value="Potassium Channel Kv1.1, Chain A"/>
    <property type="match status" value="1"/>
</dbReference>
<dbReference type="CDD" id="cd18316">
    <property type="entry name" value="BTB_POZ_KCTD-like"/>
    <property type="match status" value="1"/>
</dbReference>
<dbReference type="OMA" id="DEYQLMR"/>
<dbReference type="Proteomes" id="UP000276776">
    <property type="component" value="Unassembled WGS sequence"/>
</dbReference>
<dbReference type="InterPro" id="IPR003131">
    <property type="entry name" value="T1-type_BTB"/>
</dbReference>
<dbReference type="InterPro" id="IPR000095">
    <property type="entry name" value="CRIB_dom"/>
</dbReference>
<sequence length="307" mass="34379">MDDSYIVLDVGGRLFKTKIQTLLSADDSYFRKLLSTSSKHSLNSDGHLFIDRDGEIFSVVLGYLRHGKSYPLPNDDYKLSQIVFEAQFYQLSELAETAENYRSYLLQSSVPSKFPVILQKERNSSSKHTPSKNRAELSSPVLSIPTIAPPLPIKSAGSNTTLLRRLSKTLQKKVSKDEIHIGPPKHFKHVVHIGWGDDGQKIIIDHSNHDEKTLKAVVQAIYEQTSTLPLVYSMVDTNIDKDSSESVEIFFTKSTIQAFRNPSSASEVALGLQTGVYDNCCYEIARSETINKNYAKSMKISPIVTDM</sequence>
<evidence type="ECO:0000313" key="3">
    <source>
        <dbReference type="EMBL" id="VDN02430.1"/>
    </source>
</evidence>
<dbReference type="OrthoDB" id="2414723at2759"/>
<dbReference type="SMART" id="SM00225">
    <property type="entry name" value="BTB"/>
    <property type="match status" value="1"/>
</dbReference>
<dbReference type="InterPro" id="IPR000210">
    <property type="entry name" value="BTB/POZ_dom"/>
</dbReference>
<feature type="domain" description="BTB" evidence="1">
    <location>
        <begin position="2"/>
        <end position="68"/>
    </location>
</feature>
<dbReference type="PANTHER" id="PTHR11145">
    <property type="entry name" value="BTB/POZ DOMAIN-CONTAINING ADAPTER FOR CUL3-MEDIATED RHOA DEGRADATION PROTEIN FAMILY MEMBER"/>
    <property type="match status" value="1"/>
</dbReference>
<reference evidence="5" key="1">
    <citation type="submission" date="2017-02" db="UniProtKB">
        <authorList>
            <consortium name="WormBaseParasite"/>
        </authorList>
    </citation>
    <scope>IDENTIFICATION</scope>
</reference>
<dbReference type="SUPFAM" id="SSF54695">
    <property type="entry name" value="POZ domain"/>
    <property type="match status" value="1"/>
</dbReference>
<proteinExistence type="predicted"/>
<dbReference type="GO" id="GO:0051260">
    <property type="term" value="P:protein homooligomerization"/>
    <property type="evidence" value="ECO:0007669"/>
    <property type="project" value="InterPro"/>
</dbReference>
<dbReference type="Pfam" id="PF02214">
    <property type="entry name" value="BTB_2"/>
    <property type="match status" value="1"/>
</dbReference>